<dbReference type="GO" id="GO:0016747">
    <property type="term" value="F:acyltransferase activity, transferring groups other than amino-acyl groups"/>
    <property type="evidence" value="ECO:0007669"/>
    <property type="project" value="InterPro"/>
</dbReference>
<proteinExistence type="predicted"/>
<protein>
    <submittedName>
        <fullName evidence="2">Putative acetyltransferase</fullName>
    </submittedName>
</protein>
<evidence type="ECO:0000259" key="1">
    <source>
        <dbReference type="PROSITE" id="PS51186"/>
    </source>
</evidence>
<dbReference type="InterPro" id="IPR051531">
    <property type="entry name" value="N-acetyltransferase"/>
</dbReference>
<dbReference type="Proteomes" id="UP000035763">
    <property type="component" value="Unassembled WGS sequence"/>
</dbReference>
<evidence type="ECO:0000313" key="3">
    <source>
        <dbReference type="Proteomes" id="UP000035763"/>
    </source>
</evidence>
<dbReference type="Gene3D" id="3.40.630.30">
    <property type="match status" value="2"/>
</dbReference>
<dbReference type="EMBL" id="CAJA01000177">
    <property type="protein sequence ID" value="CCH73327.1"/>
    <property type="molecule type" value="Genomic_DNA"/>
</dbReference>
<feature type="domain" description="N-acetyltransferase" evidence="1">
    <location>
        <begin position="19"/>
        <end position="179"/>
    </location>
</feature>
<dbReference type="SUPFAM" id="SSF55729">
    <property type="entry name" value="Acyl-CoA N-acyltransferases (Nat)"/>
    <property type="match status" value="2"/>
</dbReference>
<dbReference type="InterPro" id="IPR000182">
    <property type="entry name" value="GNAT_dom"/>
</dbReference>
<dbReference type="PANTHER" id="PTHR43792">
    <property type="entry name" value="GNAT FAMILY, PUTATIVE (AFU_ORTHOLOGUE AFUA_3G00765)-RELATED-RELATED"/>
    <property type="match status" value="1"/>
</dbReference>
<dbReference type="RefSeq" id="WP_083433781.1">
    <property type="nucleotide sequence ID" value="NZ_HG764815.1"/>
</dbReference>
<gene>
    <name evidence="2" type="ORF">BN11_2580002</name>
</gene>
<evidence type="ECO:0000313" key="2">
    <source>
        <dbReference type="EMBL" id="CCH73327.1"/>
    </source>
</evidence>
<dbReference type="OrthoDB" id="3572254at2"/>
<accession>W6JW65</accession>
<reference evidence="2 3" key="1">
    <citation type="journal article" date="2013" name="ISME J.">
        <title>A metabolic model for members of the genus Tetrasphaera involved in enhanced biological phosphorus removal.</title>
        <authorList>
            <person name="Kristiansen R."/>
            <person name="Nguyen H.T.T."/>
            <person name="Saunders A.M."/>
            <person name="Nielsen J.L."/>
            <person name="Wimmer R."/>
            <person name="Le V.Q."/>
            <person name="McIlroy S.J."/>
            <person name="Petrovski S."/>
            <person name="Seviour R.J."/>
            <person name="Calteau A."/>
            <person name="Nielsen K.L."/>
            <person name="Nielsen P.H."/>
        </authorList>
    </citation>
    <scope>NUCLEOTIDE SEQUENCE [LARGE SCALE GENOMIC DNA]</scope>
    <source>
        <strain evidence="2 3">Ben110</strain>
    </source>
</reference>
<keyword evidence="2" id="KW-0808">Transferase</keyword>
<dbReference type="PANTHER" id="PTHR43792:SF1">
    <property type="entry name" value="N-ACETYLTRANSFERASE DOMAIN-CONTAINING PROTEIN"/>
    <property type="match status" value="1"/>
</dbReference>
<dbReference type="STRING" id="1193182.BN11_2580002"/>
<dbReference type="AlphaFoldDB" id="W6JW65"/>
<dbReference type="Pfam" id="PF13673">
    <property type="entry name" value="Acetyltransf_10"/>
    <property type="match status" value="1"/>
</dbReference>
<keyword evidence="3" id="KW-1185">Reference proteome</keyword>
<dbReference type="Pfam" id="PF13302">
    <property type="entry name" value="Acetyltransf_3"/>
    <property type="match status" value="1"/>
</dbReference>
<organism evidence="2 3">
    <name type="scientific">Nostocoides australiense Ben110</name>
    <dbReference type="NCBI Taxonomy" id="1193182"/>
    <lineage>
        <taxon>Bacteria</taxon>
        <taxon>Bacillati</taxon>
        <taxon>Actinomycetota</taxon>
        <taxon>Actinomycetes</taxon>
        <taxon>Micrococcales</taxon>
        <taxon>Intrasporangiaceae</taxon>
        <taxon>Nostocoides</taxon>
    </lineage>
</organism>
<comment type="caution">
    <text evidence="2">The sequence shown here is derived from an EMBL/GenBank/DDBJ whole genome shotgun (WGS) entry which is preliminary data.</text>
</comment>
<feature type="domain" description="N-acetyltransferase" evidence="1">
    <location>
        <begin position="182"/>
        <end position="349"/>
    </location>
</feature>
<dbReference type="PROSITE" id="PS51186">
    <property type="entry name" value="GNAT"/>
    <property type="match status" value="2"/>
</dbReference>
<dbReference type="InterPro" id="IPR016181">
    <property type="entry name" value="Acyl_CoA_acyltransferase"/>
</dbReference>
<sequence>MTARATPEAMPDTIRTRHLTLRPPVPDDDDFLYALHSDPALYGHAPWARVTDREELEAMTAAWRATWQEHGFGYFVADDADTGEPLGLAGVRPADPGRLNLACRFAAAAQGRGLGRESARAVVVFAAEWLPDHVVEAVIRPGHQASIRTAEAAGLLSVGEISHAGDPAEAGVSLLLEAPRAGRVDEIGPTDREELLDLWQAVTEAGGAVGFLPGAPRDRIAQALAEHEADMRAGRSFAVGLRDPDASLVGWGWWVSPANPLLAHRRWLYRFMVDPRRQGRNLGAILLASMIGTAREDGGELLGLDYRSGTGVGDFYARQGFVEVGRIPGGIRVGAGDDRDDVEMVRRADGSPLVADGRR</sequence>
<name>W6JW65_9MICO</name>